<proteinExistence type="predicted"/>
<feature type="compositionally biased region" description="Polar residues" evidence="1">
    <location>
        <begin position="93"/>
        <end position="105"/>
    </location>
</feature>
<reference evidence="2 3" key="1">
    <citation type="submission" date="2018-08" db="EMBL/GenBank/DDBJ databases">
        <title>Genome and evolution of the arbuscular mycorrhizal fungus Diversispora epigaea (formerly Glomus versiforme) and its bacterial endosymbionts.</title>
        <authorList>
            <person name="Sun X."/>
            <person name="Fei Z."/>
            <person name="Harrison M."/>
        </authorList>
    </citation>
    <scope>NUCLEOTIDE SEQUENCE [LARGE SCALE GENOMIC DNA]</scope>
    <source>
        <strain evidence="2 3">IT104</strain>
    </source>
</reference>
<accession>A0A397IZ17</accession>
<protein>
    <submittedName>
        <fullName evidence="2">Uncharacterized protein</fullName>
    </submittedName>
</protein>
<dbReference type="EMBL" id="PQFF01000157">
    <property type="protein sequence ID" value="RHZ78123.1"/>
    <property type="molecule type" value="Genomic_DNA"/>
</dbReference>
<organism evidence="2 3">
    <name type="scientific">Diversispora epigaea</name>
    <dbReference type="NCBI Taxonomy" id="1348612"/>
    <lineage>
        <taxon>Eukaryota</taxon>
        <taxon>Fungi</taxon>
        <taxon>Fungi incertae sedis</taxon>
        <taxon>Mucoromycota</taxon>
        <taxon>Glomeromycotina</taxon>
        <taxon>Glomeromycetes</taxon>
        <taxon>Diversisporales</taxon>
        <taxon>Diversisporaceae</taxon>
        <taxon>Diversispora</taxon>
    </lineage>
</organism>
<dbReference type="AlphaFoldDB" id="A0A397IZ17"/>
<evidence type="ECO:0000256" key="1">
    <source>
        <dbReference type="SAM" id="MobiDB-lite"/>
    </source>
</evidence>
<name>A0A397IZ17_9GLOM</name>
<feature type="region of interest" description="Disordered" evidence="1">
    <location>
        <begin position="82"/>
        <end position="107"/>
    </location>
</feature>
<keyword evidence="3" id="KW-1185">Reference proteome</keyword>
<gene>
    <name evidence="2" type="ORF">Glove_167g86</name>
</gene>
<evidence type="ECO:0000313" key="3">
    <source>
        <dbReference type="Proteomes" id="UP000266861"/>
    </source>
</evidence>
<dbReference type="Proteomes" id="UP000266861">
    <property type="component" value="Unassembled WGS sequence"/>
</dbReference>
<evidence type="ECO:0000313" key="2">
    <source>
        <dbReference type="EMBL" id="RHZ78123.1"/>
    </source>
</evidence>
<comment type="caution">
    <text evidence="2">The sequence shown here is derived from an EMBL/GenBank/DDBJ whole genome shotgun (WGS) entry which is preliminary data.</text>
</comment>
<sequence>MTRFWKNKKAESYRKTLDGHTQKKKTYLSSFHLTQLQEEDVNENDSTNNQVFTSKGDIPFVKKEEPDAIYQTKHFSLQYDVATTRRSPPKNSPKGTTFLFTSSQSKKPKTHTLQPLYFITAPVHQPKTSHHMFLPSDSYLCTTVSPKIFASPPISP</sequence>